<reference evidence="1 2" key="1">
    <citation type="submission" date="2018-06" db="EMBL/GenBank/DDBJ databases">
        <authorList>
            <consortium name="Pathogen Informatics"/>
            <person name="Doyle S."/>
        </authorList>
    </citation>
    <scope>NUCLEOTIDE SEQUENCE [LARGE SCALE GENOMIC DNA]</scope>
    <source>
        <strain evidence="1 2">NCTC10526</strain>
    </source>
</reference>
<keyword evidence="2" id="KW-1185">Reference proteome</keyword>
<dbReference type="STRING" id="1123034.GCA_000685805_01283"/>
<accession>A0A379LJL8</accession>
<evidence type="ECO:0000313" key="1">
    <source>
        <dbReference type="EMBL" id="SUD90799.1"/>
    </source>
</evidence>
<sequence length="200" mass="22354">MSGSSLVQSFLVQPFDVVRPDGRDNRDNRNQPSIHALGIADDITLTDTRAKKDRLKAQRVSVAAQVSSLLNLITNNEDYKLTTADENLLHLYGDLYAHDLHGLPFTEGTGHLLPGAKQDNPGYKYSKENFKKYAEQLRYFSSMSNNGFGGKPSAEYTELLNKIALTKDQEVQIRLLMDFAKSEHDVDKVNPPKPGHPIGR</sequence>
<proteinExistence type="predicted"/>
<dbReference type="RefSeq" id="WP_028858823.1">
    <property type="nucleotide sequence ID" value="NZ_CAJHAQ010000001.1"/>
</dbReference>
<dbReference type="EMBL" id="UGVC01000001">
    <property type="protein sequence ID" value="SUD90799.1"/>
    <property type="molecule type" value="Genomic_DNA"/>
</dbReference>
<dbReference type="AlphaFoldDB" id="A0A379LJL8"/>
<organism evidence="1 2">
    <name type="scientific">Psychrobacter phenylpyruvicus</name>
    <dbReference type="NCBI Taxonomy" id="29432"/>
    <lineage>
        <taxon>Bacteria</taxon>
        <taxon>Pseudomonadati</taxon>
        <taxon>Pseudomonadota</taxon>
        <taxon>Gammaproteobacteria</taxon>
        <taxon>Moraxellales</taxon>
        <taxon>Moraxellaceae</taxon>
        <taxon>Psychrobacter</taxon>
    </lineage>
</organism>
<name>A0A379LJL8_9GAMM</name>
<evidence type="ECO:0000313" key="2">
    <source>
        <dbReference type="Proteomes" id="UP000254123"/>
    </source>
</evidence>
<protein>
    <submittedName>
        <fullName evidence="1">Uncharacterized protein</fullName>
    </submittedName>
</protein>
<gene>
    <name evidence="1" type="ORF">NCTC10526_01145</name>
</gene>
<dbReference type="Proteomes" id="UP000254123">
    <property type="component" value="Unassembled WGS sequence"/>
</dbReference>